<dbReference type="InterPro" id="IPR051680">
    <property type="entry name" value="ATP-dep_Glu-Cys_Ligase-2"/>
</dbReference>
<dbReference type="RefSeq" id="WP_073120380.1">
    <property type="nucleotide sequence ID" value="NZ_BMEN01000003.1"/>
</dbReference>
<dbReference type="STRING" id="1195760.SAMN05444281_1644"/>
<dbReference type="OrthoDB" id="9803532at2"/>
<organism evidence="2 3">
    <name type="scientific">Wenyingzhuangia marina</name>
    <dbReference type="NCBI Taxonomy" id="1195760"/>
    <lineage>
        <taxon>Bacteria</taxon>
        <taxon>Pseudomonadati</taxon>
        <taxon>Bacteroidota</taxon>
        <taxon>Flavobacteriia</taxon>
        <taxon>Flavobacteriales</taxon>
        <taxon>Flavobacteriaceae</taxon>
        <taxon>Wenyingzhuangia</taxon>
    </lineage>
</organism>
<dbReference type="PANTHER" id="PTHR34595:SF7">
    <property type="entry name" value="SLL1039 PROTEIN"/>
    <property type="match status" value="1"/>
</dbReference>
<feature type="domain" description="DUF403" evidence="1">
    <location>
        <begin position="1"/>
        <end position="306"/>
    </location>
</feature>
<dbReference type="EMBL" id="FQXQ01000003">
    <property type="protein sequence ID" value="SHH72219.1"/>
    <property type="molecule type" value="Genomic_DNA"/>
</dbReference>
<dbReference type="InterPro" id="IPR007296">
    <property type="entry name" value="DUF403"/>
</dbReference>
<gene>
    <name evidence="2" type="ORF">SAMN05444281_1644</name>
</gene>
<evidence type="ECO:0000313" key="2">
    <source>
        <dbReference type="EMBL" id="SHH72219.1"/>
    </source>
</evidence>
<dbReference type="Pfam" id="PF04168">
    <property type="entry name" value="Alpha-E"/>
    <property type="match status" value="1"/>
</dbReference>
<sequence length="310" mass="36315">MLARVANNLFWMGRYLERTEHIARYLNVNYFSSFDAPNETSQSRQFVLNSIVRMVDDDPEKETVLFEKKVLFDAALNDEKIFSIKSYFRMARDNASSARDMISTELYESINKLHHYINNYSIEYFTERGLDEFTTYVSKAVSQIKANIVTTMMHDDTYAIIHLGINLERATDVIRIIDTKYKDALSVQNETDFATSYEWTILLKCIQSFDMMKRHYKKAPTSKNTLDFLILNPECPKSVMSCLNNAKCQIDYLNKNHHSLSSAFLIGKLRAKYHYKRINEIEIGFDKFIQEIISELDEICISIEDELFKH</sequence>
<dbReference type="PANTHER" id="PTHR34595">
    <property type="entry name" value="BLR5612 PROTEIN"/>
    <property type="match status" value="1"/>
</dbReference>
<dbReference type="AlphaFoldDB" id="A0A1M5VAE3"/>
<protein>
    <submittedName>
        <fullName evidence="2">Uncharacterized conserved protein, Alpha-E superfamily</fullName>
    </submittedName>
</protein>
<proteinExistence type="predicted"/>
<dbReference type="Proteomes" id="UP000184109">
    <property type="component" value="Unassembled WGS sequence"/>
</dbReference>
<name>A0A1M5VAE3_9FLAO</name>
<reference evidence="3" key="1">
    <citation type="submission" date="2016-11" db="EMBL/GenBank/DDBJ databases">
        <authorList>
            <person name="Varghese N."/>
            <person name="Submissions S."/>
        </authorList>
    </citation>
    <scope>NUCLEOTIDE SEQUENCE [LARGE SCALE GENOMIC DNA]</scope>
    <source>
        <strain evidence="3">DSM 100572</strain>
    </source>
</reference>
<keyword evidence="3" id="KW-1185">Reference proteome</keyword>
<accession>A0A1M5VAE3</accession>
<evidence type="ECO:0000259" key="1">
    <source>
        <dbReference type="Pfam" id="PF04168"/>
    </source>
</evidence>
<evidence type="ECO:0000313" key="3">
    <source>
        <dbReference type="Proteomes" id="UP000184109"/>
    </source>
</evidence>